<evidence type="ECO:0000313" key="2">
    <source>
        <dbReference type="EMBL" id="KRY65191.1"/>
    </source>
</evidence>
<gene>
    <name evidence="2" type="ORF">T4A_2366</name>
</gene>
<reference evidence="2 3" key="1">
    <citation type="submission" date="2015-01" db="EMBL/GenBank/DDBJ databases">
        <title>Evolution of Trichinella species and genotypes.</title>
        <authorList>
            <person name="Korhonen P.K."/>
            <person name="Edoardo P."/>
            <person name="Giuseppe L.R."/>
            <person name="Gasser R.B."/>
        </authorList>
    </citation>
    <scope>NUCLEOTIDE SEQUENCE [LARGE SCALE GENOMIC DNA]</scope>
    <source>
        <strain evidence="2">ISS13</strain>
    </source>
</reference>
<dbReference type="EMBL" id="JYDR01000225">
    <property type="protein sequence ID" value="KRY65191.1"/>
    <property type="molecule type" value="Genomic_DNA"/>
</dbReference>
<feature type="compositionally biased region" description="Polar residues" evidence="1">
    <location>
        <begin position="65"/>
        <end position="75"/>
    </location>
</feature>
<organism evidence="2 3">
    <name type="scientific">Trichinella pseudospiralis</name>
    <name type="common">Parasitic roundworm</name>
    <dbReference type="NCBI Taxonomy" id="6337"/>
    <lineage>
        <taxon>Eukaryota</taxon>
        <taxon>Metazoa</taxon>
        <taxon>Ecdysozoa</taxon>
        <taxon>Nematoda</taxon>
        <taxon>Enoplea</taxon>
        <taxon>Dorylaimia</taxon>
        <taxon>Trichinellida</taxon>
        <taxon>Trichinellidae</taxon>
        <taxon>Trichinella</taxon>
    </lineage>
</organism>
<protein>
    <submittedName>
        <fullName evidence="2">Uncharacterized protein</fullName>
    </submittedName>
</protein>
<sequence length="75" mass="8449">MISTCRCALECAGIINSTGFRRARSTSCRCYITFAYCRVHHVSSQNGNYNSIIRKRKGRRANSPKIGSSIFQLTE</sequence>
<feature type="region of interest" description="Disordered" evidence="1">
    <location>
        <begin position="56"/>
        <end position="75"/>
    </location>
</feature>
<evidence type="ECO:0000313" key="3">
    <source>
        <dbReference type="Proteomes" id="UP000054632"/>
    </source>
</evidence>
<proteinExistence type="predicted"/>
<dbReference type="AlphaFoldDB" id="A0A0V1DUC8"/>
<name>A0A0V1DUC8_TRIPS</name>
<comment type="caution">
    <text evidence="2">The sequence shown here is derived from an EMBL/GenBank/DDBJ whole genome shotgun (WGS) entry which is preliminary data.</text>
</comment>
<dbReference type="Proteomes" id="UP000054632">
    <property type="component" value="Unassembled WGS sequence"/>
</dbReference>
<evidence type="ECO:0000256" key="1">
    <source>
        <dbReference type="SAM" id="MobiDB-lite"/>
    </source>
</evidence>
<accession>A0A0V1DUC8</accession>